<dbReference type="AlphaFoldDB" id="A0A7D9E4E4"/>
<evidence type="ECO:0000313" key="3">
    <source>
        <dbReference type="Proteomes" id="UP001152795"/>
    </source>
</evidence>
<protein>
    <submittedName>
        <fullName evidence="2">Uncharacterized protein</fullName>
    </submittedName>
</protein>
<dbReference type="EMBL" id="CACRXK020004082">
    <property type="protein sequence ID" value="CAB4001412.1"/>
    <property type="molecule type" value="Genomic_DNA"/>
</dbReference>
<feature type="compositionally biased region" description="Basic and acidic residues" evidence="1">
    <location>
        <begin position="287"/>
        <end position="300"/>
    </location>
</feature>
<reference evidence="2" key="1">
    <citation type="submission" date="2020-04" db="EMBL/GenBank/DDBJ databases">
        <authorList>
            <person name="Alioto T."/>
            <person name="Alioto T."/>
            <person name="Gomez Garrido J."/>
        </authorList>
    </citation>
    <scope>NUCLEOTIDE SEQUENCE</scope>
    <source>
        <strain evidence="2">A484AB</strain>
    </source>
</reference>
<sequence>MADGHLFVSSDAELSDVEENTTKNVESKRVNNINVVKYLNITEKGKLRWTGSFENLEILMNELLETQTKWSSPGGHCKLLEMDNFEMRWYSNNYSLIIKGEQDEVEEINSRLQIMANLADKETELSNAFVSEGNGDREGDGVNTASTENSHIEINSHETSNYNKVLDSIRDLELCFVNKFDELLQEIRQSKTTEETISEDRNSLIKENGKLKQEIDILSDQVNNYKCIASDLQTKVKQPEDEQKSLITAIKIVQNDCNTNKQIDESDDEINILSQSRLPKNRNQSEPPRHTIRSNEDKRHNYSAPRKQQADNDRKSNNNERAQDSRRSPRV</sequence>
<feature type="region of interest" description="Disordered" evidence="1">
    <location>
        <begin position="274"/>
        <end position="331"/>
    </location>
</feature>
<name>A0A7D9E4E4_PARCT</name>
<keyword evidence="3" id="KW-1185">Reference proteome</keyword>
<comment type="caution">
    <text evidence="2">The sequence shown here is derived from an EMBL/GenBank/DDBJ whole genome shotgun (WGS) entry which is preliminary data.</text>
</comment>
<gene>
    <name evidence="2" type="ORF">PACLA_8A059521</name>
</gene>
<dbReference type="OrthoDB" id="28818at2759"/>
<feature type="compositionally biased region" description="Basic and acidic residues" evidence="1">
    <location>
        <begin position="308"/>
        <end position="331"/>
    </location>
</feature>
<proteinExistence type="predicted"/>
<dbReference type="Proteomes" id="UP001152795">
    <property type="component" value="Unassembled WGS sequence"/>
</dbReference>
<evidence type="ECO:0000313" key="2">
    <source>
        <dbReference type="EMBL" id="CAB4001412.1"/>
    </source>
</evidence>
<evidence type="ECO:0000256" key="1">
    <source>
        <dbReference type="SAM" id="MobiDB-lite"/>
    </source>
</evidence>
<organism evidence="2 3">
    <name type="scientific">Paramuricea clavata</name>
    <name type="common">Red gorgonian</name>
    <name type="synonym">Violescent sea-whip</name>
    <dbReference type="NCBI Taxonomy" id="317549"/>
    <lineage>
        <taxon>Eukaryota</taxon>
        <taxon>Metazoa</taxon>
        <taxon>Cnidaria</taxon>
        <taxon>Anthozoa</taxon>
        <taxon>Octocorallia</taxon>
        <taxon>Malacalcyonacea</taxon>
        <taxon>Plexauridae</taxon>
        <taxon>Paramuricea</taxon>
    </lineage>
</organism>
<accession>A0A7D9E4E4</accession>
<feature type="compositionally biased region" description="Polar residues" evidence="1">
    <location>
        <begin position="274"/>
        <end position="286"/>
    </location>
</feature>